<accession>A0AAW2F951</accession>
<evidence type="ECO:0000256" key="3">
    <source>
        <dbReference type="ARBA" id="ARBA00022692"/>
    </source>
</evidence>
<feature type="transmembrane region" description="Helical" evidence="8">
    <location>
        <begin position="84"/>
        <end position="104"/>
    </location>
</feature>
<dbReference type="AlphaFoldDB" id="A0AAW2F951"/>
<dbReference type="GO" id="GO:0030424">
    <property type="term" value="C:axon"/>
    <property type="evidence" value="ECO:0007669"/>
    <property type="project" value="TreeGrafter"/>
</dbReference>
<comment type="subcellular location">
    <subcellularLocation>
        <location evidence="1 8">Cell membrane</location>
        <topology evidence="1 8">Multi-pass membrane protein</topology>
    </subcellularLocation>
</comment>
<comment type="function">
    <text evidence="8">Gustatory receptor which mediates acceptance or avoidance behavior, depending on its substrates.</text>
</comment>
<evidence type="ECO:0000256" key="2">
    <source>
        <dbReference type="ARBA" id="ARBA00022475"/>
    </source>
</evidence>
<keyword evidence="4 8" id="KW-1133">Transmembrane helix</keyword>
<gene>
    <name evidence="9" type="ORF">PUN28_013322</name>
</gene>
<name>A0AAW2F951_9HYME</name>
<feature type="transmembrane region" description="Helical" evidence="8">
    <location>
        <begin position="247"/>
        <end position="271"/>
    </location>
</feature>
<comment type="caution">
    <text evidence="8">Lacks conserved residue(s) required for the propagation of feature annotation.</text>
</comment>
<dbReference type="GO" id="GO:0007635">
    <property type="term" value="P:chemosensory behavior"/>
    <property type="evidence" value="ECO:0007669"/>
    <property type="project" value="TreeGrafter"/>
</dbReference>
<organism evidence="9 10">
    <name type="scientific">Cardiocondyla obscurior</name>
    <dbReference type="NCBI Taxonomy" id="286306"/>
    <lineage>
        <taxon>Eukaryota</taxon>
        <taxon>Metazoa</taxon>
        <taxon>Ecdysozoa</taxon>
        <taxon>Arthropoda</taxon>
        <taxon>Hexapoda</taxon>
        <taxon>Insecta</taxon>
        <taxon>Pterygota</taxon>
        <taxon>Neoptera</taxon>
        <taxon>Endopterygota</taxon>
        <taxon>Hymenoptera</taxon>
        <taxon>Apocrita</taxon>
        <taxon>Aculeata</taxon>
        <taxon>Formicoidea</taxon>
        <taxon>Formicidae</taxon>
        <taxon>Myrmicinae</taxon>
        <taxon>Cardiocondyla</taxon>
    </lineage>
</organism>
<keyword evidence="10" id="KW-1185">Reference proteome</keyword>
<comment type="caution">
    <text evidence="9">The sequence shown here is derived from an EMBL/GenBank/DDBJ whole genome shotgun (WGS) entry which is preliminary data.</text>
</comment>
<dbReference type="PANTHER" id="PTHR21143:SF134">
    <property type="entry name" value="GUSTATORY RECEPTOR"/>
    <property type="match status" value="1"/>
</dbReference>
<keyword evidence="5 8" id="KW-0472">Membrane</keyword>
<sequence>MWKRWRLLNATDFQSLMCPCFTFCRIFGIFPYKINISTFKCSRPCYILSTIITCFSCVYVIVHINNILLSGGISYGDVTMNLNAVTYFALSGLMIIIMYILIIPRMQVLQTILRISSKLIPSKSYQQLSRLIHVKDILGTILTIIEMFLFFSKTNMFKFTFSNILLILFAIYLEMVIFLTNMLYVNCVCVLKTCFKSINDKLTYLQRIVVDDIKSISVYKLFCQGNLFLLLEIRTLKKQHLIVSETVHMLNMIFGLQLIIIISQIFINVTFELYTYVVRWQHGLLITLDWQFLDVFSTSMIHYLSKIILLAWACESNKNQAKEIGVTLHEILNSTTDKEIKNELHLFSLQILHCKNIFMTKGVTVDATLLTAMVGSTTTYILILIQFLILSHSCD</sequence>
<dbReference type="PANTHER" id="PTHR21143">
    <property type="entry name" value="INVERTEBRATE GUSTATORY RECEPTOR"/>
    <property type="match status" value="1"/>
</dbReference>
<evidence type="ECO:0000256" key="7">
    <source>
        <dbReference type="ARBA" id="ARBA00023224"/>
    </source>
</evidence>
<feature type="transmembrane region" description="Helical" evidence="8">
    <location>
        <begin position="164"/>
        <end position="191"/>
    </location>
</feature>
<dbReference type="InterPro" id="IPR013604">
    <property type="entry name" value="7TM_chemorcpt"/>
</dbReference>
<dbReference type="Pfam" id="PF08395">
    <property type="entry name" value="7tm_7"/>
    <property type="match status" value="1"/>
</dbReference>
<dbReference type="GO" id="GO:0007165">
    <property type="term" value="P:signal transduction"/>
    <property type="evidence" value="ECO:0007669"/>
    <property type="project" value="UniProtKB-KW"/>
</dbReference>
<evidence type="ECO:0000256" key="6">
    <source>
        <dbReference type="ARBA" id="ARBA00023170"/>
    </source>
</evidence>
<feature type="transmembrane region" description="Helical" evidence="8">
    <location>
        <begin position="44"/>
        <end position="64"/>
    </location>
</feature>
<keyword evidence="7 8" id="KW-0807">Transducer</keyword>
<evidence type="ECO:0000256" key="8">
    <source>
        <dbReference type="RuleBase" id="RU363108"/>
    </source>
</evidence>
<reference evidence="9 10" key="1">
    <citation type="submission" date="2023-03" db="EMBL/GenBank/DDBJ databases">
        <title>High recombination rates correlate with genetic variation in Cardiocondyla obscurior ants.</title>
        <authorList>
            <person name="Errbii M."/>
        </authorList>
    </citation>
    <scope>NUCLEOTIDE SEQUENCE [LARGE SCALE GENOMIC DNA]</scope>
    <source>
        <strain evidence="9">Alpha-2009</strain>
        <tissue evidence="9">Whole body</tissue>
    </source>
</reference>
<keyword evidence="3 8" id="KW-0812">Transmembrane</keyword>
<feature type="transmembrane region" description="Helical" evidence="8">
    <location>
        <begin position="132"/>
        <end position="152"/>
    </location>
</feature>
<feature type="transmembrane region" description="Helical" evidence="8">
    <location>
        <begin position="13"/>
        <end position="32"/>
    </location>
</feature>
<comment type="similarity">
    <text evidence="8">Belongs to the insect chemoreceptor superfamily. Gustatory receptor (GR) family.</text>
</comment>
<evidence type="ECO:0000256" key="4">
    <source>
        <dbReference type="ARBA" id="ARBA00022989"/>
    </source>
</evidence>
<evidence type="ECO:0000313" key="9">
    <source>
        <dbReference type="EMBL" id="KAL0112008.1"/>
    </source>
</evidence>
<protein>
    <recommendedName>
        <fullName evidence="8">Gustatory receptor</fullName>
    </recommendedName>
</protein>
<feature type="transmembrane region" description="Helical" evidence="8">
    <location>
        <begin position="367"/>
        <end position="389"/>
    </location>
</feature>
<dbReference type="GO" id="GO:0050909">
    <property type="term" value="P:sensory perception of taste"/>
    <property type="evidence" value="ECO:0007669"/>
    <property type="project" value="InterPro"/>
</dbReference>
<keyword evidence="6 8" id="KW-0675">Receptor</keyword>
<evidence type="ECO:0000313" key="10">
    <source>
        <dbReference type="Proteomes" id="UP001430953"/>
    </source>
</evidence>
<dbReference type="GO" id="GO:0030425">
    <property type="term" value="C:dendrite"/>
    <property type="evidence" value="ECO:0007669"/>
    <property type="project" value="TreeGrafter"/>
</dbReference>
<dbReference type="GO" id="GO:0043025">
    <property type="term" value="C:neuronal cell body"/>
    <property type="evidence" value="ECO:0007669"/>
    <property type="project" value="TreeGrafter"/>
</dbReference>
<dbReference type="Proteomes" id="UP001430953">
    <property type="component" value="Unassembled WGS sequence"/>
</dbReference>
<evidence type="ECO:0000256" key="1">
    <source>
        <dbReference type="ARBA" id="ARBA00004651"/>
    </source>
</evidence>
<feature type="transmembrane region" description="Helical" evidence="8">
    <location>
        <begin position="291"/>
        <end position="313"/>
    </location>
</feature>
<proteinExistence type="inferred from homology"/>
<dbReference type="EMBL" id="JADYXP020000013">
    <property type="protein sequence ID" value="KAL0112008.1"/>
    <property type="molecule type" value="Genomic_DNA"/>
</dbReference>
<dbReference type="GO" id="GO:0005886">
    <property type="term" value="C:plasma membrane"/>
    <property type="evidence" value="ECO:0007669"/>
    <property type="project" value="UniProtKB-SubCell"/>
</dbReference>
<evidence type="ECO:0000256" key="5">
    <source>
        <dbReference type="ARBA" id="ARBA00023136"/>
    </source>
</evidence>
<dbReference type="GO" id="GO:0008049">
    <property type="term" value="P:male courtship behavior"/>
    <property type="evidence" value="ECO:0007669"/>
    <property type="project" value="TreeGrafter"/>
</dbReference>
<keyword evidence="2 8" id="KW-1003">Cell membrane</keyword>